<sequence length="133" mass="15341">SKTPSTHNSLILTTPPPVYIKDVNNFSDLISNLSTILVLDSTEFICKSTPSYTIINTHFREHYDSLVEFLNEKDHCFHTFQPNPIRLIRVVIRNIHPTTSHEDISASLAKLGHIVTNIHNIKLFRIKHRCHFL</sequence>
<accession>A0A6G0YDC4</accession>
<dbReference type="Proteomes" id="UP000478052">
    <property type="component" value="Unassembled WGS sequence"/>
</dbReference>
<evidence type="ECO:0008006" key="3">
    <source>
        <dbReference type="Google" id="ProtNLM"/>
    </source>
</evidence>
<organism evidence="1 2">
    <name type="scientific">Aphis craccivora</name>
    <name type="common">Cowpea aphid</name>
    <dbReference type="NCBI Taxonomy" id="307492"/>
    <lineage>
        <taxon>Eukaryota</taxon>
        <taxon>Metazoa</taxon>
        <taxon>Ecdysozoa</taxon>
        <taxon>Arthropoda</taxon>
        <taxon>Hexapoda</taxon>
        <taxon>Insecta</taxon>
        <taxon>Pterygota</taxon>
        <taxon>Neoptera</taxon>
        <taxon>Paraneoptera</taxon>
        <taxon>Hemiptera</taxon>
        <taxon>Sternorrhyncha</taxon>
        <taxon>Aphidomorpha</taxon>
        <taxon>Aphidoidea</taxon>
        <taxon>Aphididae</taxon>
        <taxon>Aphidini</taxon>
        <taxon>Aphis</taxon>
        <taxon>Aphis</taxon>
    </lineage>
</organism>
<dbReference type="EMBL" id="VUJU01004725">
    <property type="protein sequence ID" value="KAF0753468.1"/>
    <property type="molecule type" value="Genomic_DNA"/>
</dbReference>
<name>A0A6G0YDC4_APHCR</name>
<reference evidence="1 2" key="1">
    <citation type="submission" date="2019-08" db="EMBL/GenBank/DDBJ databases">
        <title>Whole genome of Aphis craccivora.</title>
        <authorList>
            <person name="Voronova N.V."/>
            <person name="Shulinski R.S."/>
            <person name="Bandarenka Y.V."/>
            <person name="Zhorov D.G."/>
            <person name="Warner D."/>
        </authorList>
    </citation>
    <scope>NUCLEOTIDE SEQUENCE [LARGE SCALE GENOMIC DNA]</scope>
    <source>
        <strain evidence="1">180601</strain>
        <tissue evidence="1">Whole Body</tissue>
    </source>
</reference>
<evidence type="ECO:0000313" key="2">
    <source>
        <dbReference type="Proteomes" id="UP000478052"/>
    </source>
</evidence>
<dbReference type="OrthoDB" id="10035396at2759"/>
<keyword evidence="2" id="KW-1185">Reference proteome</keyword>
<evidence type="ECO:0000313" key="1">
    <source>
        <dbReference type="EMBL" id="KAF0753468.1"/>
    </source>
</evidence>
<gene>
    <name evidence="1" type="ORF">FWK35_00019835</name>
</gene>
<proteinExistence type="predicted"/>
<feature type="non-terminal residue" evidence="1">
    <location>
        <position position="1"/>
    </location>
</feature>
<protein>
    <recommendedName>
        <fullName evidence="3">Nucleic-acid-binding protein</fullName>
    </recommendedName>
</protein>
<dbReference type="AlphaFoldDB" id="A0A6G0YDC4"/>
<comment type="caution">
    <text evidence="1">The sequence shown here is derived from an EMBL/GenBank/DDBJ whole genome shotgun (WGS) entry which is preliminary data.</text>
</comment>